<evidence type="ECO:0000256" key="3">
    <source>
        <dbReference type="ARBA" id="ARBA00022917"/>
    </source>
</evidence>
<keyword evidence="2" id="KW-0251">Elongation factor</keyword>
<keyword evidence="3" id="KW-0648">Protein biosynthesis</keyword>
<feature type="domain" description="Translation elongation factor EFTu/EF1A C-terminal" evidence="6">
    <location>
        <begin position="228"/>
        <end position="300"/>
    </location>
</feature>
<proteinExistence type="predicted"/>
<dbReference type="InterPro" id="IPR050055">
    <property type="entry name" value="EF-Tu_GTPase"/>
</dbReference>
<dbReference type="PANTHER" id="PTHR43721">
    <property type="entry name" value="ELONGATION FACTOR TU-RELATED"/>
    <property type="match status" value="1"/>
</dbReference>
<dbReference type="GO" id="GO:0003746">
    <property type="term" value="F:translation elongation factor activity"/>
    <property type="evidence" value="ECO:0007669"/>
    <property type="project" value="UniProtKB-KW"/>
</dbReference>
<keyword evidence="4" id="KW-0342">GTP-binding</keyword>
<dbReference type="InParanoid" id="A0A804QBB7"/>
<keyword evidence="8" id="KW-1185">Reference proteome</keyword>
<dbReference type="InterPro" id="IPR009001">
    <property type="entry name" value="Transl_elong_EF1A/Init_IF2_C"/>
</dbReference>
<evidence type="ECO:0000256" key="5">
    <source>
        <dbReference type="SAM" id="MobiDB-lite"/>
    </source>
</evidence>
<reference evidence="8" key="1">
    <citation type="submission" date="2015-12" db="EMBL/GenBank/DDBJ databases">
        <title>Update maize B73 reference genome by single molecule sequencing technologies.</title>
        <authorList>
            <consortium name="Maize Genome Sequencing Project"/>
            <person name="Ware D."/>
        </authorList>
    </citation>
    <scope>NUCLEOTIDE SEQUENCE [LARGE SCALE GENOMIC DNA]</scope>
    <source>
        <strain evidence="8">cv. B73</strain>
    </source>
</reference>
<dbReference type="Gene3D" id="2.40.30.10">
    <property type="entry name" value="Translation factors"/>
    <property type="match status" value="1"/>
</dbReference>
<feature type="region of interest" description="Disordered" evidence="5">
    <location>
        <begin position="1"/>
        <end position="31"/>
    </location>
</feature>
<evidence type="ECO:0000259" key="6">
    <source>
        <dbReference type="Pfam" id="PF03143"/>
    </source>
</evidence>
<dbReference type="Proteomes" id="UP000007305">
    <property type="component" value="Chromosome 7"/>
</dbReference>
<dbReference type="PANTHER" id="PTHR43721:SF22">
    <property type="entry name" value="ELONGATION FACTOR TU, MITOCHONDRIAL"/>
    <property type="match status" value="1"/>
</dbReference>
<dbReference type="Gramene" id="Zm00001eb313420_T001">
    <property type="protein sequence ID" value="Zm00001eb313420_P001"/>
    <property type="gene ID" value="Zm00001eb313420"/>
</dbReference>
<dbReference type="InterPro" id="IPR004160">
    <property type="entry name" value="Transl_elong_EFTu/EF1A_C"/>
</dbReference>
<sequence>MPSSPSRNRVVLTANAPARPSSPHSLSRNPRGLAAALHPRPRVVPKPCPGSLHGKRVLYARLSALVPKPRLGSPRRPSIRVRDSLILHVDWVPLCPGSSPPPGISVRVRVVASASPWKAAGIRYPSAPEGSHLPSHAFANTSKALVTSTIYDLQSLAKFMSKATGNAANWVQIVGMKEERAVAAFHDHLTSHRLLPDKHDDYHMMLRFDYRGRGDVERGQVVCKPGSLKTYKKFEAEIYVLTKDEGGWHTAFVTNYSPQFYFRTTDVTGRVELLGEMKMVLPGDNVTANFELISPVPLEPDNDCILNFF</sequence>
<keyword evidence="1" id="KW-0547">Nucleotide-binding</keyword>
<organism evidence="7 8">
    <name type="scientific">Zea mays</name>
    <name type="common">Maize</name>
    <dbReference type="NCBI Taxonomy" id="4577"/>
    <lineage>
        <taxon>Eukaryota</taxon>
        <taxon>Viridiplantae</taxon>
        <taxon>Streptophyta</taxon>
        <taxon>Embryophyta</taxon>
        <taxon>Tracheophyta</taxon>
        <taxon>Spermatophyta</taxon>
        <taxon>Magnoliopsida</taxon>
        <taxon>Liliopsida</taxon>
        <taxon>Poales</taxon>
        <taxon>Poaceae</taxon>
        <taxon>PACMAD clade</taxon>
        <taxon>Panicoideae</taxon>
        <taxon>Andropogonodae</taxon>
        <taxon>Andropogoneae</taxon>
        <taxon>Tripsacinae</taxon>
        <taxon>Zea</taxon>
    </lineage>
</organism>
<dbReference type="Pfam" id="PF03143">
    <property type="entry name" value="GTP_EFTU_D3"/>
    <property type="match status" value="1"/>
</dbReference>
<reference evidence="7" key="3">
    <citation type="submission" date="2021-05" db="UniProtKB">
        <authorList>
            <consortium name="EnsemblPlants"/>
        </authorList>
    </citation>
    <scope>IDENTIFICATION</scope>
    <source>
        <strain evidence="7">cv. B73</strain>
    </source>
</reference>
<name>A0A804QBB7_MAIZE</name>
<evidence type="ECO:0000313" key="8">
    <source>
        <dbReference type="Proteomes" id="UP000007305"/>
    </source>
</evidence>
<dbReference type="CDD" id="cd03707">
    <property type="entry name" value="EFTU_III"/>
    <property type="match status" value="1"/>
</dbReference>
<evidence type="ECO:0000256" key="4">
    <source>
        <dbReference type="ARBA" id="ARBA00023134"/>
    </source>
</evidence>
<accession>A0A804QBB7</accession>
<evidence type="ECO:0000256" key="1">
    <source>
        <dbReference type="ARBA" id="ARBA00022741"/>
    </source>
</evidence>
<reference evidence="7" key="2">
    <citation type="submission" date="2019-07" db="EMBL/GenBank/DDBJ databases">
        <authorList>
            <person name="Seetharam A."/>
            <person name="Woodhouse M."/>
            <person name="Cannon E."/>
        </authorList>
    </citation>
    <scope>NUCLEOTIDE SEQUENCE [LARGE SCALE GENOMIC DNA]</scope>
    <source>
        <strain evidence="7">cv. B73</strain>
    </source>
</reference>
<dbReference type="SUPFAM" id="SSF50465">
    <property type="entry name" value="EF-Tu/eEF-1alpha/eIF2-gamma C-terminal domain"/>
    <property type="match status" value="1"/>
</dbReference>
<dbReference type="GO" id="GO:0005525">
    <property type="term" value="F:GTP binding"/>
    <property type="evidence" value="ECO:0007669"/>
    <property type="project" value="UniProtKB-KW"/>
</dbReference>
<dbReference type="AlphaFoldDB" id="A0A804QBB7"/>
<evidence type="ECO:0000313" key="7">
    <source>
        <dbReference type="EnsemblPlants" id="Zm00001eb313420_P001"/>
    </source>
</evidence>
<dbReference type="EnsemblPlants" id="Zm00001eb313420_T001">
    <property type="protein sequence ID" value="Zm00001eb313420_P001"/>
    <property type="gene ID" value="Zm00001eb313420"/>
</dbReference>
<protein>
    <recommendedName>
        <fullName evidence="6">Translation elongation factor EFTu/EF1A C-terminal domain-containing protein</fullName>
    </recommendedName>
</protein>
<evidence type="ECO:0000256" key="2">
    <source>
        <dbReference type="ARBA" id="ARBA00022768"/>
    </source>
</evidence>